<organism evidence="1 2">
    <name type="scientific">Enterococcus sulfureus ATCC 49903</name>
    <dbReference type="NCBI Taxonomy" id="1140003"/>
    <lineage>
        <taxon>Bacteria</taxon>
        <taxon>Bacillati</taxon>
        <taxon>Bacillota</taxon>
        <taxon>Bacilli</taxon>
        <taxon>Lactobacillales</taxon>
        <taxon>Enterococcaceae</taxon>
        <taxon>Enterococcus</taxon>
    </lineage>
</organism>
<dbReference type="AlphaFoldDB" id="S0L212"/>
<dbReference type="InterPro" id="IPR023214">
    <property type="entry name" value="HAD_sf"/>
</dbReference>
<dbReference type="PANTHER" id="PTHR10000:SF25">
    <property type="entry name" value="PHOSPHATASE YKRA-RELATED"/>
    <property type="match status" value="1"/>
</dbReference>
<dbReference type="SFLD" id="SFLDG01144">
    <property type="entry name" value="C2.B.4:_PGP_Like"/>
    <property type="match status" value="1"/>
</dbReference>
<dbReference type="PROSITE" id="PS01229">
    <property type="entry name" value="COF_2"/>
    <property type="match status" value="1"/>
</dbReference>
<dbReference type="InterPro" id="IPR006379">
    <property type="entry name" value="HAD-SF_hydro_IIB"/>
</dbReference>
<dbReference type="NCBIfam" id="TIGR00099">
    <property type="entry name" value="Cof-subfamily"/>
    <property type="match status" value="1"/>
</dbReference>
<dbReference type="InterPro" id="IPR000150">
    <property type="entry name" value="Cof"/>
</dbReference>
<dbReference type="EMBL" id="ASWO01000003">
    <property type="protein sequence ID" value="EOT86334.1"/>
    <property type="molecule type" value="Genomic_DNA"/>
</dbReference>
<dbReference type="PANTHER" id="PTHR10000">
    <property type="entry name" value="PHOSPHOSERINE PHOSPHATASE"/>
    <property type="match status" value="1"/>
</dbReference>
<dbReference type="Gene3D" id="3.40.50.1000">
    <property type="entry name" value="HAD superfamily/HAD-like"/>
    <property type="match status" value="1"/>
</dbReference>
<reference evidence="1 2" key="1">
    <citation type="submission" date="2013-03" db="EMBL/GenBank/DDBJ databases">
        <title>The Genome Sequence of Enterococcus sulfureus ATCC_49903 (PacBio/Illumina hybrid assembly).</title>
        <authorList>
            <consortium name="The Broad Institute Genomics Platform"/>
            <consortium name="The Broad Institute Genome Sequencing Center for Infectious Disease"/>
            <person name="Earl A."/>
            <person name="Russ C."/>
            <person name="Gilmore M."/>
            <person name="Surin D."/>
            <person name="Walker B."/>
            <person name="Young S."/>
            <person name="Zeng Q."/>
            <person name="Gargeya S."/>
            <person name="Fitzgerald M."/>
            <person name="Haas B."/>
            <person name="Abouelleil A."/>
            <person name="Allen A.W."/>
            <person name="Alvarado L."/>
            <person name="Arachchi H.M."/>
            <person name="Berlin A.M."/>
            <person name="Chapman S.B."/>
            <person name="Gainer-Dewar J."/>
            <person name="Goldberg J."/>
            <person name="Griggs A."/>
            <person name="Gujja S."/>
            <person name="Hansen M."/>
            <person name="Howarth C."/>
            <person name="Imamovic A."/>
            <person name="Ireland A."/>
            <person name="Larimer J."/>
            <person name="McCowan C."/>
            <person name="Murphy C."/>
            <person name="Pearson M."/>
            <person name="Poon T.W."/>
            <person name="Priest M."/>
            <person name="Roberts A."/>
            <person name="Saif S."/>
            <person name="Shea T."/>
            <person name="Sisk P."/>
            <person name="Sykes S."/>
            <person name="Wortman J."/>
            <person name="Nusbaum C."/>
            <person name="Birren B."/>
        </authorList>
    </citation>
    <scope>NUCLEOTIDE SEQUENCE [LARGE SCALE GENOMIC DNA]</scope>
    <source>
        <strain evidence="1 2">ATCC 49903</strain>
    </source>
</reference>
<dbReference type="SUPFAM" id="SSF56784">
    <property type="entry name" value="HAD-like"/>
    <property type="match status" value="1"/>
</dbReference>
<dbReference type="OrthoDB" id="9810101at2"/>
<dbReference type="Proteomes" id="UP000015961">
    <property type="component" value="Unassembled WGS sequence"/>
</dbReference>
<dbReference type="STRING" id="1140003.OMY_01500"/>
<dbReference type="GO" id="GO:0005829">
    <property type="term" value="C:cytosol"/>
    <property type="evidence" value="ECO:0007669"/>
    <property type="project" value="TreeGrafter"/>
</dbReference>
<dbReference type="RefSeq" id="WP_016185941.1">
    <property type="nucleotide sequence ID" value="NZ_ASWO01000003.1"/>
</dbReference>
<accession>S0L212</accession>
<dbReference type="eggNOG" id="COG0561">
    <property type="taxonomic scope" value="Bacteria"/>
</dbReference>
<comment type="caution">
    <text evidence="1">The sequence shown here is derived from an EMBL/GenBank/DDBJ whole genome shotgun (WGS) entry which is preliminary data.</text>
</comment>
<sequence>MKRKLIAFDLDGTLLDEQKQPLASTIEAIKQLKAQGHAVTIATGRNHLLAKEVIDAVGFDYAIVCNGSVALHKDRLLFEQPLSVDQLAPCLEQLHQDQIDTAFVSLDETKRVTTFNEDVMEEAMRSFGSHLPEYDENFHHHETVYQGLAFYDETYPIDETAFEGLSFVRWHPKCVDIIPKHGSKAKTLLFLADHLGISRDDTIAFGDGLNDLEMLSQAGVGIAMGNAKEEVKKCANFVTKTNEDDGIYHALVELNLIQ</sequence>
<evidence type="ECO:0000313" key="1">
    <source>
        <dbReference type="EMBL" id="EOT86334.1"/>
    </source>
</evidence>
<evidence type="ECO:0008006" key="3">
    <source>
        <dbReference type="Google" id="ProtNLM"/>
    </source>
</evidence>
<evidence type="ECO:0000313" key="2">
    <source>
        <dbReference type="Proteomes" id="UP000015961"/>
    </source>
</evidence>
<dbReference type="InterPro" id="IPR036412">
    <property type="entry name" value="HAD-like_sf"/>
</dbReference>
<dbReference type="GO" id="GO:0016791">
    <property type="term" value="F:phosphatase activity"/>
    <property type="evidence" value="ECO:0007669"/>
    <property type="project" value="UniProtKB-ARBA"/>
</dbReference>
<dbReference type="SFLD" id="SFLDS00003">
    <property type="entry name" value="Haloacid_Dehalogenase"/>
    <property type="match status" value="1"/>
</dbReference>
<gene>
    <name evidence="1" type="ORF">I573_01089</name>
</gene>
<name>S0L212_9ENTE</name>
<dbReference type="NCBIfam" id="TIGR01484">
    <property type="entry name" value="HAD-SF-IIB"/>
    <property type="match status" value="1"/>
</dbReference>
<protein>
    <recommendedName>
        <fullName evidence="3">HAD superfamily hydrolase</fullName>
    </recommendedName>
</protein>
<proteinExistence type="predicted"/>
<dbReference type="Gene3D" id="3.30.1240.10">
    <property type="match status" value="1"/>
</dbReference>
<dbReference type="Pfam" id="PF08282">
    <property type="entry name" value="Hydrolase_3"/>
    <property type="match status" value="1"/>
</dbReference>
<dbReference type="SFLD" id="SFLDG01140">
    <property type="entry name" value="C2.B:_Phosphomannomutase_and_P"/>
    <property type="match status" value="1"/>
</dbReference>
<dbReference type="GO" id="GO:0000287">
    <property type="term" value="F:magnesium ion binding"/>
    <property type="evidence" value="ECO:0007669"/>
    <property type="project" value="TreeGrafter"/>
</dbReference>
<dbReference type="CDD" id="cd07516">
    <property type="entry name" value="HAD_Pase"/>
    <property type="match status" value="1"/>
</dbReference>
<keyword evidence="2" id="KW-1185">Reference proteome</keyword>
<dbReference type="PATRIC" id="fig|1140003.3.peg.1446"/>